<accession>A0A1H9T0H0</accession>
<dbReference type="AlphaFoldDB" id="A0A1H9T0H0"/>
<protein>
    <submittedName>
        <fullName evidence="3">Predicted endonuclease, GIY-YIG superfamily</fullName>
    </submittedName>
</protein>
<sequence>MKKLAFNSVQKTEKEIRKKETKDKALSKESINAQSKITCQDTKCTNYTYIVKCSDGTYYTGWTNDLEKRIKAHNEGKGAKYTKTRRPVELVYYESFPTKQEAMSREWHIKQYSRNKKETLIKNLDSEAKN</sequence>
<dbReference type="GO" id="GO:0004519">
    <property type="term" value="F:endonuclease activity"/>
    <property type="evidence" value="ECO:0007669"/>
    <property type="project" value="UniProtKB-KW"/>
</dbReference>
<evidence type="ECO:0000313" key="4">
    <source>
        <dbReference type="Proteomes" id="UP000182471"/>
    </source>
</evidence>
<dbReference type="PANTHER" id="PTHR34477:SF1">
    <property type="entry name" value="UPF0213 PROTEIN YHBQ"/>
    <property type="match status" value="1"/>
</dbReference>
<dbReference type="Proteomes" id="UP000182471">
    <property type="component" value="Unassembled WGS sequence"/>
</dbReference>
<dbReference type="CDD" id="cd10456">
    <property type="entry name" value="GIY-YIG_UPF0213"/>
    <property type="match status" value="1"/>
</dbReference>
<gene>
    <name evidence="3" type="ORF">SAMN02910429_01448</name>
</gene>
<dbReference type="Pfam" id="PF01541">
    <property type="entry name" value="GIY-YIG"/>
    <property type="match status" value="1"/>
</dbReference>
<dbReference type="InterPro" id="IPR050190">
    <property type="entry name" value="UPF0213_domain"/>
</dbReference>
<organism evidence="3 4">
    <name type="scientific">Lachnobacterium bovis</name>
    <dbReference type="NCBI Taxonomy" id="140626"/>
    <lineage>
        <taxon>Bacteria</taxon>
        <taxon>Bacillati</taxon>
        <taxon>Bacillota</taxon>
        <taxon>Clostridia</taxon>
        <taxon>Lachnospirales</taxon>
        <taxon>Lachnospiraceae</taxon>
        <taxon>Lachnobacterium</taxon>
    </lineage>
</organism>
<dbReference type="PROSITE" id="PS50164">
    <property type="entry name" value="GIY_YIG"/>
    <property type="match status" value="1"/>
</dbReference>
<name>A0A1H9T0H0_9FIRM</name>
<dbReference type="SUPFAM" id="SSF82771">
    <property type="entry name" value="GIY-YIG endonuclease"/>
    <property type="match status" value="1"/>
</dbReference>
<dbReference type="SMART" id="SM00465">
    <property type="entry name" value="GIYc"/>
    <property type="match status" value="1"/>
</dbReference>
<reference evidence="4" key="1">
    <citation type="submission" date="2016-10" db="EMBL/GenBank/DDBJ databases">
        <authorList>
            <person name="Varghese N."/>
            <person name="Submissions S."/>
        </authorList>
    </citation>
    <scope>NUCLEOTIDE SEQUENCE [LARGE SCALE GENOMIC DNA]</scope>
    <source>
        <strain evidence="4">S1b</strain>
    </source>
</reference>
<evidence type="ECO:0000259" key="2">
    <source>
        <dbReference type="PROSITE" id="PS50164"/>
    </source>
</evidence>
<proteinExistence type="inferred from homology"/>
<evidence type="ECO:0000256" key="1">
    <source>
        <dbReference type="ARBA" id="ARBA00007435"/>
    </source>
</evidence>
<feature type="domain" description="GIY-YIG" evidence="2">
    <location>
        <begin position="44"/>
        <end position="119"/>
    </location>
</feature>
<dbReference type="PANTHER" id="PTHR34477">
    <property type="entry name" value="UPF0213 PROTEIN YHBQ"/>
    <property type="match status" value="1"/>
</dbReference>
<dbReference type="EMBL" id="FOGW01000013">
    <property type="protein sequence ID" value="SER90514.1"/>
    <property type="molecule type" value="Genomic_DNA"/>
</dbReference>
<dbReference type="InterPro" id="IPR000305">
    <property type="entry name" value="GIY-YIG_endonuc"/>
</dbReference>
<keyword evidence="3" id="KW-0255">Endonuclease</keyword>
<evidence type="ECO:0000313" key="3">
    <source>
        <dbReference type="EMBL" id="SER90514.1"/>
    </source>
</evidence>
<comment type="similarity">
    <text evidence="1">Belongs to the UPF0213 family.</text>
</comment>
<keyword evidence="3" id="KW-0378">Hydrolase</keyword>
<keyword evidence="4" id="KW-1185">Reference proteome</keyword>
<dbReference type="Gene3D" id="3.40.1440.10">
    <property type="entry name" value="GIY-YIG endonuclease"/>
    <property type="match status" value="1"/>
</dbReference>
<dbReference type="InterPro" id="IPR035901">
    <property type="entry name" value="GIY-YIG_endonuc_sf"/>
</dbReference>
<keyword evidence="3" id="KW-0540">Nuclease</keyword>